<dbReference type="AlphaFoldDB" id="A0A1M5ME46"/>
<sequence length="156" mass="17605">MGTLQRHLINLDMLLADLEMLDASEYGQASHAKLLRDIQKVLQAIDEVASGETVASFQKAVATTGLAKAMEDKRMPGIYNRLIGYVLQHWETSRKIDAILADQFDENADKRLDLLQVKNIKAKSQFKTVAGAMGKRDYELFVQNMGLNHPDWTWQA</sequence>
<dbReference type="EMBL" id="FQWD01000004">
    <property type="protein sequence ID" value="SHG75654.1"/>
    <property type="molecule type" value="Genomic_DNA"/>
</dbReference>
<keyword evidence="2" id="KW-1185">Reference proteome</keyword>
<evidence type="ECO:0000313" key="1">
    <source>
        <dbReference type="EMBL" id="SHG75654.1"/>
    </source>
</evidence>
<dbReference type="Proteomes" id="UP000184520">
    <property type="component" value="Unassembled WGS sequence"/>
</dbReference>
<evidence type="ECO:0000313" key="2">
    <source>
        <dbReference type="Proteomes" id="UP000184520"/>
    </source>
</evidence>
<accession>A0A1M5ME46</accession>
<name>A0A1M5ME46_9ALTE</name>
<organism evidence="1 2">
    <name type="scientific">Marisediminitalea aggregata</name>
    <dbReference type="NCBI Taxonomy" id="634436"/>
    <lineage>
        <taxon>Bacteria</taxon>
        <taxon>Pseudomonadati</taxon>
        <taxon>Pseudomonadota</taxon>
        <taxon>Gammaproteobacteria</taxon>
        <taxon>Alteromonadales</taxon>
        <taxon>Alteromonadaceae</taxon>
        <taxon>Marisediminitalea</taxon>
    </lineage>
</organism>
<proteinExistence type="predicted"/>
<gene>
    <name evidence="1" type="ORF">SAMN05216361_3002</name>
</gene>
<reference evidence="2" key="1">
    <citation type="submission" date="2016-11" db="EMBL/GenBank/DDBJ databases">
        <authorList>
            <person name="Varghese N."/>
            <person name="Submissions S."/>
        </authorList>
    </citation>
    <scope>NUCLEOTIDE SEQUENCE [LARGE SCALE GENOMIC DNA]</scope>
    <source>
        <strain evidence="2">CGMCC 1.8995</strain>
    </source>
</reference>
<protein>
    <submittedName>
        <fullName evidence="1">Uncharacterized protein</fullName>
    </submittedName>
</protein>